<dbReference type="EMBL" id="RJJC01000001">
    <property type="protein sequence ID" value="RNJ25454.1"/>
    <property type="molecule type" value="Genomic_DNA"/>
</dbReference>
<accession>A0AAJ4R6X0</accession>
<dbReference type="RefSeq" id="WP_123123654.1">
    <property type="nucleotide sequence ID" value="NZ_QKNW01000001.1"/>
</dbReference>
<evidence type="ECO:0000256" key="1">
    <source>
        <dbReference type="ARBA" id="ARBA00009312"/>
    </source>
</evidence>
<keyword evidence="2 4" id="KW-0689">Ribosomal protein</keyword>
<gene>
    <name evidence="4" type="primary">rps6e</name>
    <name evidence="6" type="ORF">Nmn1133_01275</name>
</gene>
<evidence type="ECO:0000256" key="4">
    <source>
        <dbReference type="HAMAP-Rule" id="MF_00512"/>
    </source>
</evidence>
<sequence length="133" mass="13951">MADFQIVVGDPSDGMTYQLEIDGQDADRFIGKSLGDEVDGGAIGLSGATLELTGGSDTAGRPMRSDVRGPNTESILVTGGTGYNPERDGERRRVTVRGAEVSDETRQINVKVTSDDADVAAVLGDDAEESDDE</sequence>
<evidence type="ECO:0000256" key="5">
    <source>
        <dbReference type="SAM" id="MobiDB-lite"/>
    </source>
</evidence>
<dbReference type="GO" id="GO:0005840">
    <property type="term" value="C:ribosome"/>
    <property type="evidence" value="ECO:0007669"/>
    <property type="project" value="UniProtKB-KW"/>
</dbReference>
<evidence type="ECO:0000313" key="6">
    <source>
        <dbReference type="EMBL" id="RNJ25454.1"/>
    </source>
</evidence>
<dbReference type="GO" id="GO:1990904">
    <property type="term" value="C:ribonucleoprotein complex"/>
    <property type="evidence" value="ECO:0007669"/>
    <property type="project" value="UniProtKB-KW"/>
</dbReference>
<protein>
    <recommendedName>
        <fullName evidence="4">Small ribosomal subunit protein eS6</fullName>
    </recommendedName>
</protein>
<proteinExistence type="inferred from homology"/>
<comment type="caution">
    <text evidence="6">The sequence shown here is derived from an EMBL/GenBank/DDBJ whole genome shotgun (WGS) entry which is preliminary data.</text>
</comment>
<dbReference type="InterPro" id="IPR020924">
    <property type="entry name" value="Ribosomal_eS6_arc"/>
</dbReference>
<evidence type="ECO:0000256" key="3">
    <source>
        <dbReference type="ARBA" id="ARBA00023274"/>
    </source>
</evidence>
<evidence type="ECO:0000313" key="7">
    <source>
        <dbReference type="Proteomes" id="UP000270581"/>
    </source>
</evidence>
<dbReference type="Pfam" id="PF01092">
    <property type="entry name" value="Ribosomal_S6e"/>
    <property type="match status" value="1"/>
</dbReference>
<dbReference type="InterPro" id="IPR018282">
    <property type="entry name" value="Ribosomal_eS6_CS"/>
</dbReference>
<dbReference type="AlphaFoldDB" id="A0AAJ4R6X0"/>
<dbReference type="PANTHER" id="PTHR11502">
    <property type="entry name" value="40S RIBOSOMAL PROTEIN S6"/>
    <property type="match status" value="1"/>
</dbReference>
<dbReference type="HAMAP" id="MF_00512">
    <property type="entry name" value="Ribosomal_eS6"/>
    <property type="match status" value="1"/>
</dbReference>
<dbReference type="NCBIfam" id="NF003294">
    <property type="entry name" value="PRK04290.1-3"/>
    <property type="match status" value="1"/>
</dbReference>
<keyword evidence="7" id="KW-1185">Reference proteome</keyword>
<name>A0AAJ4R6X0_9EURY</name>
<dbReference type="Proteomes" id="UP000270581">
    <property type="component" value="Unassembled WGS sequence"/>
</dbReference>
<evidence type="ECO:0000256" key="2">
    <source>
        <dbReference type="ARBA" id="ARBA00022980"/>
    </source>
</evidence>
<feature type="region of interest" description="Disordered" evidence="5">
    <location>
        <begin position="48"/>
        <end position="133"/>
    </location>
</feature>
<organism evidence="6 7">
    <name type="scientific">Halosegnis longus</name>
    <dbReference type="NCBI Taxonomy" id="2216012"/>
    <lineage>
        <taxon>Archaea</taxon>
        <taxon>Methanobacteriati</taxon>
        <taxon>Methanobacteriota</taxon>
        <taxon>Stenosarchaea group</taxon>
        <taxon>Halobacteria</taxon>
        <taxon>Halobacteriales</taxon>
        <taxon>Natronomonadaceae</taxon>
        <taxon>Halosegnis</taxon>
    </lineage>
</organism>
<comment type="similarity">
    <text evidence="1 4">Belongs to the eukaryotic ribosomal protein eS6 family.</text>
</comment>
<keyword evidence="3 4" id="KW-0687">Ribonucleoprotein</keyword>
<dbReference type="InterPro" id="IPR001377">
    <property type="entry name" value="Ribosomal_eS6"/>
</dbReference>
<dbReference type="PROSITE" id="PS00578">
    <property type="entry name" value="RIBOSOMAL_S6E"/>
    <property type="match status" value="1"/>
</dbReference>
<dbReference type="GO" id="GO:0006412">
    <property type="term" value="P:translation"/>
    <property type="evidence" value="ECO:0007669"/>
    <property type="project" value="UniProtKB-UniRule"/>
</dbReference>
<reference evidence="6 7" key="1">
    <citation type="submission" date="2018-11" db="EMBL/GenBank/DDBJ databases">
        <title>Genome sequences of Natronomonas sp. CBA1133.</title>
        <authorList>
            <person name="Roh S.W."/>
            <person name="Cha I.-T."/>
        </authorList>
    </citation>
    <scope>NUCLEOTIDE SEQUENCE [LARGE SCALE GENOMIC DNA]</scope>
    <source>
        <strain evidence="6 7">CBA1133</strain>
    </source>
</reference>
<dbReference type="SMART" id="SM01405">
    <property type="entry name" value="Ribosomal_S6e"/>
    <property type="match status" value="1"/>
</dbReference>
<dbReference type="GO" id="GO:0003735">
    <property type="term" value="F:structural constituent of ribosome"/>
    <property type="evidence" value="ECO:0007669"/>
    <property type="project" value="InterPro"/>
</dbReference>